<dbReference type="OrthoDB" id="276546at2759"/>
<feature type="domain" description="NADH:flavin oxidoreductase/NADH oxidase N-terminal" evidence="2">
    <location>
        <begin position="4"/>
        <end position="296"/>
    </location>
</feature>
<feature type="signal peptide" evidence="1">
    <location>
        <begin position="1"/>
        <end position="21"/>
    </location>
</feature>
<protein>
    <recommendedName>
        <fullName evidence="2">NADH:flavin oxidoreductase/NADH oxidase N-terminal domain-containing protein</fullName>
    </recommendedName>
</protein>
<gene>
    <name evidence="3" type="ORF">N0V83_009643</name>
</gene>
<dbReference type="Pfam" id="PF00724">
    <property type="entry name" value="Oxidored_FMN"/>
    <property type="match status" value="1"/>
</dbReference>
<dbReference type="CDD" id="cd02933">
    <property type="entry name" value="OYE_like_FMN"/>
    <property type="match status" value="1"/>
</dbReference>
<proteinExistence type="predicted"/>
<sequence length="330" mass="35891">MALRGTLLLTEAVIISPTAVGLPQMPGIWSEPQIAAWRQIVDAVHTKGSYIFCQLAHFGRAALPEFMAQRGLDIVGPSAIPMNSTSPTPRALSESEIRGVVADFALAAQNAVEKAGFDGVEIHGANGYLVDQFIQDMSNQRSDVWGASVQNRSRFALEIAKAVVGAVGESRTGIRLSPWSAFQNMRMADPLSQFEYLVNEFADMGLAYIHLIEPQVAADSTAEMDDSNLSEEGSNVSLVEAWSRTSRPALLAGGFTAQTARDAVEKTYRDQNVAVVFGRHFTSNPDLVFRIKTGIKLTPYERAAFYDMGNPQGYVTYAFSDEFLQVQAGA</sequence>
<dbReference type="InterPro" id="IPR013785">
    <property type="entry name" value="Aldolase_TIM"/>
</dbReference>
<evidence type="ECO:0000259" key="2">
    <source>
        <dbReference type="Pfam" id="PF00724"/>
    </source>
</evidence>
<organism evidence="3 4">
    <name type="scientific">Neocucurbitaria cava</name>
    <dbReference type="NCBI Taxonomy" id="798079"/>
    <lineage>
        <taxon>Eukaryota</taxon>
        <taxon>Fungi</taxon>
        <taxon>Dikarya</taxon>
        <taxon>Ascomycota</taxon>
        <taxon>Pezizomycotina</taxon>
        <taxon>Dothideomycetes</taxon>
        <taxon>Pleosporomycetidae</taxon>
        <taxon>Pleosporales</taxon>
        <taxon>Pleosporineae</taxon>
        <taxon>Cucurbitariaceae</taxon>
        <taxon>Neocucurbitaria</taxon>
    </lineage>
</organism>
<dbReference type="Gene3D" id="3.20.20.70">
    <property type="entry name" value="Aldolase class I"/>
    <property type="match status" value="1"/>
</dbReference>
<keyword evidence="4" id="KW-1185">Reference proteome</keyword>
<dbReference type="SUPFAM" id="SSF51395">
    <property type="entry name" value="FMN-linked oxidoreductases"/>
    <property type="match status" value="1"/>
</dbReference>
<evidence type="ECO:0000313" key="3">
    <source>
        <dbReference type="EMBL" id="KAJ4364187.1"/>
    </source>
</evidence>
<feature type="chain" id="PRO_5040971155" description="NADH:flavin oxidoreductase/NADH oxidase N-terminal domain-containing protein" evidence="1">
    <location>
        <begin position="22"/>
        <end position="330"/>
    </location>
</feature>
<comment type="caution">
    <text evidence="3">The sequence shown here is derived from an EMBL/GenBank/DDBJ whole genome shotgun (WGS) entry which is preliminary data.</text>
</comment>
<dbReference type="InterPro" id="IPR001155">
    <property type="entry name" value="OxRdtase_FMN_N"/>
</dbReference>
<dbReference type="Proteomes" id="UP001140560">
    <property type="component" value="Unassembled WGS sequence"/>
</dbReference>
<dbReference type="GO" id="GO:0003959">
    <property type="term" value="F:NADPH dehydrogenase activity"/>
    <property type="evidence" value="ECO:0007669"/>
    <property type="project" value="TreeGrafter"/>
</dbReference>
<dbReference type="EMBL" id="JAPEUY010000018">
    <property type="protein sequence ID" value="KAJ4364187.1"/>
    <property type="molecule type" value="Genomic_DNA"/>
</dbReference>
<evidence type="ECO:0000256" key="1">
    <source>
        <dbReference type="SAM" id="SignalP"/>
    </source>
</evidence>
<reference evidence="3" key="1">
    <citation type="submission" date="2022-10" db="EMBL/GenBank/DDBJ databases">
        <title>Tapping the CABI collections for fungal endophytes: first genome assemblies for Collariella, Neodidymelliopsis, Ascochyta clinopodiicola, Didymella pomorum, Didymosphaeria variabile, Neocosmospora piperis and Neocucurbitaria cava.</title>
        <authorList>
            <person name="Hill R."/>
        </authorList>
    </citation>
    <scope>NUCLEOTIDE SEQUENCE</scope>
    <source>
        <strain evidence="3">IMI 356814</strain>
    </source>
</reference>
<dbReference type="InterPro" id="IPR045247">
    <property type="entry name" value="Oye-like"/>
</dbReference>
<dbReference type="GO" id="GO:0010181">
    <property type="term" value="F:FMN binding"/>
    <property type="evidence" value="ECO:0007669"/>
    <property type="project" value="InterPro"/>
</dbReference>
<evidence type="ECO:0000313" key="4">
    <source>
        <dbReference type="Proteomes" id="UP001140560"/>
    </source>
</evidence>
<dbReference type="PANTHER" id="PTHR22893">
    <property type="entry name" value="NADH OXIDOREDUCTASE-RELATED"/>
    <property type="match status" value="1"/>
</dbReference>
<accession>A0A9W9CHR1</accession>
<keyword evidence="1" id="KW-0732">Signal</keyword>
<name>A0A9W9CHR1_9PLEO</name>
<dbReference type="AlphaFoldDB" id="A0A9W9CHR1"/>
<dbReference type="PANTHER" id="PTHR22893:SF91">
    <property type="entry name" value="NADPH DEHYDROGENASE 2-RELATED"/>
    <property type="match status" value="1"/>
</dbReference>